<reference evidence="2" key="1">
    <citation type="submission" date="2023-08" db="EMBL/GenBank/DDBJ databases">
        <title>Reference Genome Resource for the Citrus Pathogen Phytophthora citrophthora.</title>
        <authorList>
            <person name="Moller H."/>
            <person name="Coetzee B."/>
            <person name="Rose L.J."/>
            <person name="Van Niekerk J.M."/>
        </authorList>
    </citation>
    <scope>NUCLEOTIDE SEQUENCE</scope>
    <source>
        <strain evidence="2">STE-U-9442</strain>
    </source>
</reference>
<sequence>MNSKEDELSELQEQLERYQSLLEMTGTKGGSGETSLITAKPKDDKLKSEIAKLYTLATGET</sequence>
<accession>A0AAD9H0V6</accession>
<dbReference type="EMBL" id="JASMQC010000001">
    <property type="protein sequence ID" value="KAK1947833.1"/>
    <property type="molecule type" value="Genomic_DNA"/>
</dbReference>
<protein>
    <submittedName>
        <fullName evidence="2">Uncharacterized protein</fullName>
    </submittedName>
</protein>
<dbReference type="Proteomes" id="UP001259832">
    <property type="component" value="Unassembled WGS sequence"/>
</dbReference>
<evidence type="ECO:0000313" key="3">
    <source>
        <dbReference type="Proteomes" id="UP001259832"/>
    </source>
</evidence>
<proteinExistence type="predicted"/>
<evidence type="ECO:0000313" key="2">
    <source>
        <dbReference type="EMBL" id="KAK1947833.1"/>
    </source>
</evidence>
<organism evidence="2 3">
    <name type="scientific">Phytophthora citrophthora</name>
    <dbReference type="NCBI Taxonomy" id="4793"/>
    <lineage>
        <taxon>Eukaryota</taxon>
        <taxon>Sar</taxon>
        <taxon>Stramenopiles</taxon>
        <taxon>Oomycota</taxon>
        <taxon>Peronosporomycetes</taxon>
        <taxon>Peronosporales</taxon>
        <taxon>Peronosporaceae</taxon>
        <taxon>Phytophthora</taxon>
    </lineage>
</organism>
<name>A0AAD9H0V6_9STRA</name>
<evidence type="ECO:0000256" key="1">
    <source>
        <dbReference type="SAM" id="Coils"/>
    </source>
</evidence>
<keyword evidence="3" id="KW-1185">Reference proteome</keyword>
<gene>
    <name evidence="2" type="ORF">P3T76_000123</name>
</gene>
<comment type="caution">
    <text evidence="2">The sequence shown here is derived from an EMBL/GenBank/DDBJ whole genome shotgun (WGS) entry which is preliminary data.</text>
</comment>
<keyword evidence="1" id="KW-0175">Coiled coil</keyword>
<dbReference type="AlphaFoldDB" id="A0AAD9H0V6"/>
<feature type="coiled-coil region" evidence="1">
    <location>
        <begin position="1"/>
        <end position="28"/>
    </location>
</feature>